<proteinExistence type="predicted"/>
<gene>
    <name evidence="3" type="ORF">BC793_10322</name>
</gene>
<accession>A0A316FPR6</accession>
<dbReference type="Proteomes" id="UP000245697">
    <property type="component" value="Unassembled WGS sequence"/>
</dbReference>
<keyword evidence="4" id="KW-1185">Reference proteome</keyword>
<dbReference type="RefSeq" id="WP_109590484.1">
    <property type="nucleotide sequence ID" value="NZ_BONA01000002.1"/>
</dbReference>
<evidence type="ECO:0000256" key="1">
    <source>
        <dbReference type="SAM" id="MobiDB-lite"/>
    </source>
</evidence>
<keyword evidence="2" id="KW-0812">Transmembrane</keyword>
<organism evidence="3 4">
    <name type="scientific">Actinoplanes xinjiangensis</name>
    <dbReference type="NCBI Taxonomy" id="512350"/>
    <lineage>
        <taxon>Bacteria</taxon>
        <taxon>Bacillati</taxon>
        <taxon>Actinomycetota</taxon>
        <taxon>Actinomycetes</taxon>
        <taxon>Micromonosporales</taxon>
        <taxon>Micromonosporaceae</taxon>
        <taxon>Actinoplanes</taxon>
    </lineage>
</organism>
<dbReference type="EMBL" id="QGGR01000003">
    <property type="protein sequence ID" value="PWK50142.1"/>
    <property type="molecule type" value="Genomic_DNA"/>
</dbReference>
<reference evidence="3 4" key="1">
    <citation type="submission" date="2018-05" db="EMBL/GenBank/DDBJ databases">
        <title>Genomic Encyclopedia of Archaeal and Bacterial Type Strains, Phase II (KMG-II): from individual species to whole genera.</title>
        <authorList>
            <person name="Goeker M."/>
        </authorList>
    </citation>
    <scope>NUCLEOTIDE SEQUENCE [LARGE SCALE GENOMIC DNA]</scope>
    <source>
        <strain evidence="3 4">DSM 45184</strain>
    </source>
</reference>
<feature type="region of interest" description="Disordered" evidence="1">
    <location>
        <begin position="1"/>
        <end position="73"/>
    </location>
</feature>
<name>A0A316FPR6_9ACTN</name>
<dbReference type="OrthoDB" id="3868477at2"/>
<keyword evidence="2" id="KW-0472">Membrane</keyword>
<evidence type="ECO:0000256" key="2">
    <source>
        <dbReference type="SAM" id="Phobius"/>
    </source>
</evidence>
<feature type="region of interest" description="Disordered" evidence="1">
    <location>
        <begin position="113"/>
        <end position="139"/>
    </location>
</feature>
<evidence type="ECO:0000313" key="3">
    <source>
        <dbReference type="EMBL" id="PWK50142.1"/>
    </source>
</evidence>
<dbReference type="AlphaFoldDB" id="A0A316FPR6"/>
<comment type="caution">
    <text evidence="3">The sequence shown here is derived from an EMBL/GenBank/DDBJ whole genome shotgun (WGS) entry which is preliminary data.</text>
</comment>
<keyword evidence="2" id="KW-1133">Transmembrane helix</keyword>
<feature type="compositionally biased region" description="Pro residues" evidence="1">
    <location>
        <begin position="23"/>
        <end position="47"/>
    </location>
</feature>
<feature type="transmembrane region" description="Helical" evidence="2">
    <location>
        <begin position="79"/>
        <end position="101"/>
    </location>
</feature>
<evidence type="ECO:0000313" key="4">
    <source>
        <dbReference type="Proteomes" id="UP000245697"/>
    </source>
</evidence>
<sequence length="293" mass="30493">MTYPPHPGEHNPAYPTSGQPAGWGPPQPPPYPQQPDPTRPYPAPPAYDPHQPYGAVPQYGVPGFPPPPPPPRKSKNTPIVVSVVALVLVLCVGVLTSLYLIGKNAADQETVDAAGTAGPRTGSTAGPTSEPAVEPTTDAPRVTVRITEPARLGGRPKLTGEEFADITEEFQRSIAADFGAGDSFGAFYGDIEKENIVVAIAVETEVPLPGVALSGIFTGIGNGGLKVTNLTDAGTGRLGGAAKCGDADADGVAVAVCSWADEGSIGMIMWHFKKARQVRAEFPKLRAQIETKS</sequence>
<protein>
    <submittedName>
        <fullName evidence="3">Uncharacterized protein</fullName>
    </submittedName>
</protein>